<dbReference type="Pfam" id="PF07009">
    <property type="entry name" value="NusG_II"/>
    <property type="match status" value="1"/>
</dbReference>
<comment type="caution">
    <text evidence="2">The sequence shown here is derived from an EMBL/GenBank/DDBJ whole genome shotgun (WGS) entry which is preliminary data.</text>
</comment>
<dbReference type="Gene3D" id="2.60.320.10">
    <property type="entry name" value="N-utilization substance G protein NusG, insert domain"/>
    <property type="match status" value="1"/>
</dbReference>
<accession>A0A6N8U7A2</accession>
<evidence type="ECO:0000256" key="1">
    <source>
        <dbReference type="SAM" id="Phobius"/>
    </source>
</evidence>
<dbReference type="AlphaFoldDB" id="A0A6N8U7A2"/>
<evidence type="ECO:0000313" key="3">
    <source>
        <dbReference type="Proteomes" id="UP000434036"/>
    </source>
</evidence>
<reference evidence="2 3" key="1">
    <citation type="submission" date="2019-12" db="EMBL/GenBank/DDBJ databases">
        <authorList>
            <person name="Yang R."/>
        </authorList>
    </citation>
    <scope>NUCLEOTIDE SEQUENCE [LARGE SCALE GENOMIC DNA]</scope>
    <source>
        <strain evidence="2 3">DONG20-135</strain>
    </source>
</reference>
<reference evidence="2 3" key="2">
    <citation type="submission" date="2020-01" db="EMBL/GenBank/DDBJ databases">
        <title>Clostridiaceae sp. nov. isolated from the gut of human by culturomics.</title>
        <authorList>
            <person name="Chang Y."/>
        </authorList>
    </citation>
    <scope>NUCLEOTIDE SEQUENCE [LARGE SCALE GENOMIC DNA]</scope>
    <source>
        <strain evidence="2 3">DONG20-135</strain>
    </source>
</reference>
<sequence>MNKADKICVVLIIAASILIYLPLFITDRINEGKAKEAIVRYRDREILKIDLKQDKVYHVSGTLGDVKIEVKDEAIRVEKENSPYHLCSRQGWVKDASRPIICLPNDIVVDIEVKDGASSSDDAVIR</sequence>
<feature type="transmembrane region" description="Helical" evidence="1">
    <location>
        <begin position="7"/>
        <end position="25"/>
    </location>
</feature>
<dbReference type="EMBL" id="WUUQ01000002">
    <property type="protein sequence ID" value="MXQ73710.1"/>
    <property type="molecule type" value="Genomic_DNA"/>
</dbReference>
<keyword evidence="1" id="KW-1133">Transmembrane helix</keyword>
<dbReference type="RefSeq" id="WP_160625121.1">
    <property type="nucleotide sequence ID" value="NZ_WUUQ01000002.1"/>
</dbReference>
<proteinExistence type="predicted"/>
<evidence type="ECO:0000313" key="2">
    <source>
        <dbReference type="EMBL" id="MXQ73710.1"/>
    </source>
</evidence>
<protein>
    <submittedName>
        <fullName evidence="2">NusG domain II-containing protein</fullName>
    </submittedName>
</protein>
<dbReference type="CDD" id="cd09910">
    <property type="entry name" value="NGN-insert_like"/>
    <property type="match status" value="1"/>
</dbReference>
<dbReference type="Proteomes" id="UP000434036">
    <property type="component" value="Unassembled WGS sequence"/>
</dbReference>
<organism evidence="2 3">
    <name type="scientific">Copranaerobaculum intestinale</name>
    <dbReference type="NCBI Taxonomy" id="2692629"/>
    <lineage>
        <taxon>Bacteria</taxon>
        <taxon>Bacillati</taxon>
        <taxon>Bacillota</taxon>
        <taxon>Erysipelotrichia</taxon>
        <taxon>Erysipelotrichales</taxon>
        <taxon>Erysipelotrichaceae</taxon>
        <taxon>Copranaerobaculum</taxon>
    </lineage>
</organism>
<gene>
    <name evidence="2" type="ORF">GSF08_07140</name>
</gene>
<dbReference type="InterPro" id="IPR038690">
    <property type="entry name" value="NusG_2_sf"/>
</dbReference>
<keyword evidence="3" id="KW-1185">Reference proteome</keyword>
<keyword evidence="1" id="KW-0472">Membrane</keyword>
<keyword evidence="1" id="KW-0812">Transmembrane</keyword>
<name>A0A6N8U7A2_9FIRM</name>